<gene>
    <name evidence="5" type="ORF">F5Z01DRAFT_280171</name>
</gene>
<reference evidence="5" key="1">
    <citation type="journal article" date="2021" name="IMA Fungus">
        <title>Genomic characterization of three marine fungi, including Emericellopsis atlantica sp. nov. with signatures of a generalist lifestyle and marine biomass degradation.</title>
        <authorList>
            <person name="Hagestad O.C."/>
            <person name="Hou L."/>
            <person name="Andersen J.H."/>
            <person name="Hansen E.H."/>
            <person name="Altermark B."/>
            <person name="Li C."/>
            <person name="Kuhnert E."/>
            <person name="Cox R.J."/>
            <person name="Crous P.W."/>
            <person name="Spatafora J.W."/>
            <person name="Lail K."/>
            <person name="Amirebrahimi M."/>
            <person name="Lipzen A."/>
            <person name="Pangilinan J."/>
            <person name="Andreopoulos W."/>
            <person name="Hayes R.D."/>
            <person name="Ng V."/>
            <person name="Grigoriev I.V."/>
            <person name="Jackson S.A."/>
            <person name="Sutton T.D.S."/>
            <person name="Dobson A.D.W."/>
            <person name="Rama T."/>
        </authorList>
    </citation>
    <scope>NUCLEOTIDE SEQUENCE</scope>
    <source>
        <strain evidence="5">TS7</strain>
    </source>
</reference>
<protein>
    <submittedName>
        <fullName evidence="5">N-terminal binuclear Zn cluster-containing/DNA binding domain-containing protein</fullName>
    </submittedName>
</protein>
<dbReference type="CDD" id="cd00067">
    <property type="entry name" value="GAL4"/>
    <property type="match status" value="1"/>
</dbReference>
<dbReference type="CDD" id="cd12148">
    <property type="entry name" value="fungal_TF_MHR"/>
    <property type="match status" value="1"/>
</dbReference>
<dbReference type="InterPro" id="IPR036864">
    <property type="entry name" value="Zn2-C6_fun-type_DNA-bd_sf"/>
</dbReference>
<dbReference type="PROSITE" id="PS00463">
    <property type="entry name" value="ZN2_CY6_FUNGAL_1"/>
    <property type="match status" value="1"/>
</dbReference>
<name>A0A9P7ZGD9_9HYPO</name>
<keyword evidence="1" id="KW-0479">Metal-binding</keyword>
<proteinExistence type="predicted"/>
<dbReference type="Gene3D" id="4.10.240.10">
    <property type="entry name" value="Zn(2)-C6 fungal-type DNA-binding domain"/>
    <property type="match status" value="1"/>
</dbReference>
<dbReference type="PANTHER" id="PTHR31668:SF10">
    <property type="entry name" value="ZN(II)2CYS6 TRANSCRIPTION FACTOR (EUROFUNG)"/>
    <property type="match status" value="1"/>
</dbReference>
<evidence type="ECO:0000256" key="2">
    <source>
        <dbReference type="ARBA" id="ARBA00023242"/>
    </source>
</evidence>
<evidence type="ECO:0000313" key="6">
    <source>
        <dbReference type="Proteomes" id="UP000887229"/>
    </source>
</evidence>
<dbReference type="GO" id="GO:0000981">
    <property type="term" value="F:DNA-binding transcription factor activity, RNA polymerase II-specific"/>
    <property type="evidence" value="ECO:0007669"/>
    <property type="project" value="InterPro"/>
</dbReference>
<accession>A0A9P7ZGD9</accession>
<dbReference type="Pfam" id="PF00172">
    <property type="entry name" value="Zn_clus"/>
    <property type="match status" value="1"/>
</dbReference>
<feature type="domain" description="Zn(2)-C6 fungal-type" evidence="4">
    <location>
        <begin position="17"/>
        <end position="49"/>
    </location>
</feature>
<dbReference type="PROSITE" id="PS50048">
    <property type="entry name" value="ZN2_CY6_FUNGAL_2"/>
    <property type="match status" value="1"/>
</dbReference>
<dbReference type="Pfam" id="PF04082">
    <property type="entry name" value="Fungal_trans"/>
    <property type="match status" value="1"/>
</dbReference>
<dbReference type="InterPro" id="IPR050797">
    <property type="entry name" value="Carb_Metab_Trans_Reg"/>
</dbReference>
<evidence type="ECO:0000256" key="1">
    <source>
        <dbReference type="ARBA" id="ARBA00022723"/>
    </source>
</evidence>
<keyword evidence="2" id="KW-0539">Nucleus</keyword>
<dbReference type="GO" id="GO:0006351">
    <property type="term" value="P:DNA-templated transcription"/>
    <property type="evidence" value="ECO:0007669"/>
    <property type="project" value="InterPro"/>
</dbReference>
<evidence type="ECO:0000256" key="3">
    <source>
        <dbReference type="SAM" id="MobiDB-lite"/>
    </source>
</evidence>
<dbReference type="GO" id="GO:0001080">
    <property type="term" value="P:nitrogen catabolite activation of transcription from RNA polymerase II promoter"/>
    <property type="evidence" value="ECO:0007669"/>
    <property type="project" value="TreeGrafter"/>
</dbReference>
<dbReference type="PANTHER" id="PTHR31668">
    <property type="entry name" value="GLUCOSE TRANSPORT TRANSCRIPTION REGULATOR RGT1-RELATED-RELATED"/>
    <property type="match status" value="1"/>
</dbReference>
<dbReference type="OrthoDB" id="3034343at2759"/>
<dbReference type="SUPFAM" id="SSF57701">
    <property type="entry name" value="Zn2/Cys6 DNA-binding domain"/>
    <property type="match status" value="1"/>
</dbReference>
<keyword evidence="6" id="KW-1185">Reference proteome</keyword>
<dbReference type="EMBL" id="MU251268">
    <property type="protein sequence ID" value="KAG9251426.1"/>
    <property type="molecule type" value="Genomic_DNA"/>
</dbReference>
<feature type="region of interest" description="Disordered" evidence="3">
    <location>
        <begin position="59"/>
        <end position="113"/>
    </location>
</feature>
<dbReference type="SMART" id="SM00906">
    <property type="entry name" value="Fungal_trans"/>
    <property type="match status" value="1"/>
</dbReference>
<evidence type="ECO:0000313" key="5">
    <source>
        <dbReference type="EMBL" id="KAG9251426.1"/>
    </source>
</evidence>
<dbReference type="GeneID" id="70289646"/>
<comment type="caution">
    <text evidence="5">The sequence shown here is derived from an EMBL/GenBank/DDBJ whole genome shotgun (WGS) entry which is preliminary data.</text>
</comment>
<dbReference type="InterPro" id="IPR007219">
    <property type="entry name" value="XnlR_reg_dom"/>
</dbReference>
<evidence type="ECO:0000259" key="4">
    <source>
        <dbReference type="PROSITE" id="PS50048"/>
    </source>
</evidence>
<dbReference type="GO" id="GO:0003677">
    <property type="term" value="F:DNA binding"/>
    <property type="evidence" value="ECO:0007669"/>
    <property type="project" value="InterPro"/>
</dbReference>
<sequence>MNGSSGERPYRSHLQPACLPCRRRKSRCQTEPNATACLMCRAHGTDCVYPGDASLKVDDQRAAAPGNVKAPTTTPAKRRRRSSGLPKAPISATRTSRTELPPRLPPTTVSPTMERTRLPNLLSPLPPITHAQPPAAAAAAAVAADTTSIAGRANHNLYDEDPFDSSADDQAQNLHIVGPAVTKDSQVLSDYLSAIPGATRGTQMIVPVPANRSRPVLFTRVQKRPVGVSLNRSPSAEKLEIIENLVGADAADMISLYFAKVNSCFPILDEVLFRRQYQANKDRISPALIATLFAHILVYWRHSKPEGQHRLPDSRFIWNLANDAVYSELHLSPGMSIIKAIILNIGGLPTTSLIGNGVLLGSAVSMALSLGLNHNPLPWEIPQVEKCLRMKIWWALLVHDRWTSLAHGTPPHISRAQYDVPPPTLEYIGDSATYLGQNQAAPVFIALVSLTDVLDKHLQYIYSVDKSTARDTTELELALNTWVESLSGTVRLIILRGSNLDTPGASNLRLSYLTTRLLLQRIELEADKQTYEAHDQRLSNRYIQARRTAEEVLLFTQDLKPAQLGDFWLSTHAFSYPATVSFLLRCGLETASSPAELVQSASFRIAHELLNALRTHQAQHAWDLGAVCLAQHSDIVDKILAGTSAHESHETSGLFEPQDFVLPDVSIIDQFLPSLWDPLQNAW</sequence>
<dbReference type="AlphaFoldDB" id="A0A9P7ZGD9"/>
<dbReference type="InterPro" id="IPR001138">
    <property type="entry name" value="Zn2Cys6_DnaBD"/>
</dbReference>
<organism evidence="5 6">
    <name type="scientific">Emericellopsis atlantica</name>
    <dbReference type="NCBI Taxonomy" id="2614577"/>
    <lineage>
        <taxon>Eukaryota</taxon>
        <taxon>Fungi</taxon>
        <taxon>Dikarya</taxon>
        <taxon>Ascomycota</taxon>
        <taxon>Pezizomycotina</taxon>
        <taxon>Sordariomycetes</taxon>
        <taxon>Hypocreomycetidae</taxon>
        <taxon>Hypocreales</taxon>
        <taxon>Bionectriaceae</taxon>
        <taxon>Emericellopsis</taxon>
    </lineage>
</organism>
<dbReference type="Proteomes" id="UP000887229">
    <property type="component" value="Unassembled WGS sequence"/>
</dbReference>
<dbReference type="GO" id="GO:0008270">
    <property type="term" value="F:zinc ion binding"/>
    <property type="evidence" value="ECO:0007669"/>
    <property type="project" value="InterPro"/>
</dbReference>
<dbReference type="RefSeq" id="XP_046115350.1">
    <property type="nucleotide sequence ID" value="XM_046258743.1"/>
</dbReference>
<dbReference type="SMART" id="SM00066">
    <property type="entry name" value="GAL4"/>
    <property type="match status" value="1"/>
</dbReference>
<dbReference type="GO" id="GO:0005634">
    <property type="term" value="C:nucleus"/>
    <property type="evidence" value="ECO:0007669"/>
    <property type="project" value="TreeGrafter"/>
</dbReference>